<keyword evidence="2" id="KW-0560">Oxidoreductase</keyword>
<organism evidence="2 3">
    <name type="scientific">Microtetraspora glauca</name>
    <dbReference type="NCBI Taxonomy" id="1996"/>
    <lineage>
        <taxon>Bacteria</taxon>
        <taxon>Bacillati</taxon>
        <taxon>Actinomycetota</taxon>
        <taxon>Actinomycetes</taxon>
        <taxon>Streptosporangiales</taxon>
        <taxon>Streptosporangiaceae</taxon>
        <taxon>Microtetraspora</taxon>
    </lineage>
</organism>
<evidence type="ECO:0000259" key="1">
    <source>
        <dbReference type="Pfam" id="PF03358"/>
    </source>
</evidence>
<dbReference type="InterPro" id="IPR005025">
    <property type="entry name" value="FMN_Rdtase-like_dom"/>
</dbReference>
<sequence>MPENPLNVAVIIGSVREGRIAPVIASWLVGQAGKRDDVALDVIDLVETRLPGELKGHFGGERPPEVTALQPRLAAADAFVVVLPEYNRAYPGALKVMIDTYHAEWQAKPVGFVCYGGMSSGLRAVEQLRLVFAELHAVTVRDSVAFQSPWTMFDAEGHWPKDSAGCDAAAKVMLDQLTWYARALRDARTARPYAS</sequence>
<evidence type="ECO:0000313" key="2">
    <source>
        <dbReference type="EMBL" id="MEV0973993.1"/>
    </source>
</evidence>
<feature type="domain" description="NADPH-dependent FMN reductase-like" evidence="1">
    <location>
        <begin position="7"/>
        <end position="148"/>
    </location>
</feature>
<dbReference type="Proteomes" id="UP001551675">
    <property type="component" value="Unassembled WGS sequence"/>
</dbReference>
<dbReference type="InterPro" id="IPR029039">
    <property type="entry name" value="Flavoprotein-like_sf"/>
</dbReference>
<gene>
    <name evidence="2" type="ORF">AB0I59_35835</name>
</gene>
<reference evidence="2 3" key="1">
    <citation type="submission" date="2024-06" db="EMBL/GenBank/DDBJ databases">
        <title>The Natural Products Discovery Center: Release of the First 8490 Sequenced Strains for Exploring Actinobacteria Biosynthetic Diversity.</title>
        <authorList>
            <person name="Kalkreuter E."/>
            <person name="Kautsar S.A."/>
            <person name="Yang D."/>
            <person name="Bader C.D."/>
            <person name="Teijaro C.N."/>
            <person name="Fluegel L."/>
            <person name="Davis C.M."/>
            <person name="Simpson J.R."/>
            <person name="Lauterbach L."/>
            <person name="Steele A.D."/>
            <person name="Gui C."/>
            <person name="Meng S."/>
            <person name="Li G."/>
            <person name="Viehrig K."/>
            <person name="Ye F."/>
            <person name="Su P."/>
            <person name="Kiefer A.F."/>
            <person name="Nichols A."/>
            <person name="Cepeda A.J."/>
            <person name="Yan W."/>
            <person name="Fan B."/>
            <person name="Jiang Y."/>
            <person name="Adhikari A."/>
            <person name="Zheng C.-J."/>
            <person name="Schuster L."/>
            <person name="Cowan T.M."/>
            <person name="Smanski M.J."/>
            <person name="Chevrette M.G."/>
            <person name="De Carvalho L.P.S."/>
            <person name="Shen B."/>
        </authorList>
    </citation>
    <scope>NUCLEOTIDE SEQUENCE [LARGE SCALE GENOMIC DNA]</scope>
    <source>
        <strain evidence="2 3">NPDC050100</strain>
    </source>
</reference>
<dbReference type="EMBL" id="JBFALK010000026">
    <property type="protein sequence ID" value="MEV0973993.1"/>
    <property type="molecule type" value="Genomic_DNA"/>
</dbReference>
<dbReference type="GO" id="GO:0016491">
    <property type="term" value="F:oxidoreductase activity"/>
    <property type="evidence" value="ECO:0007669"/>
    <property type="project" value="UniProtKB-KW"/>
</dbReference>
<protein>
    <submittedName>
        <fullName evidence="2">NAD(P)H-dependent oxidoreductase</fullName>
        <ecNumber evidence="2">1.-.-.-</ecNumber>
    </submittedName>
</protein>
<dbReference type="PANTHER" id="PTHR30543">
    <property type="entry name" value="CHROMATE REDUCTASE"/>
    <property type="match status" value="1"/>
</dbReference>
<dbReference type="RefSeq" id="WP_061259535.1">
    <property type="nucleotide sequence ID" value="NZ_JBFALK010000026.1"/>
</dbReference>
<dbReference type="SUPFAM" id="SSF52218">
    <property type="entry name" value="Flavoproteins"/>
    <property type="match status" value="1"/>
</dbReference>
<dbReference type="InterPro" id="IPR050712">
    <property type="entry name" value="NAD(P)H-dep_reductase"/>
</dbReference>
<accession>A0ABV3GQR9</accession>
<dbReference type="PANTHER" id="PTHR30543:SF21">
    <property type="entry name" value="NAD(P)H-DEPENDENT FMN REDUCTASE LOT6"/>
    <property type="match status" value="1"/>
</dbReference>
<dbReference type="Pfam" id="PF03358">
    <property type="entry name" value="FMN_red"/>
    <property type="match status" value="1"/>
</dbReference>
<name>A0ABV3GQR9_MICGL</name>
<dbReference type="Gene3D" id="3.40.50.360">
    <property type="match status" value="1"/>
</dbReference>
<comment type="caution">
    <text evidence="2">The sequence shown here is derived from an EMBL/GenBank/DDBJ whole genome shotgun (WGS) entry which is preliminary data.</text>
</comment>
<keyword evidence="3" id="KW-1185">Reference proteome</keyword>
<dbReference type="EC" id="1.-.-.-" evidence="2"/>
<proteinExistence type="predicted"/>
<evidence type="ECO:0000313" key="3">
    <source>
        <dbReference type="Proteomes" id="UP001551675"/>
    </source>
</evidence>